<evidence type="ECO:0000313" key="4">
    <source>
        <dbReference type="Proteomes" id="UP000284763"/>
    </source>
</evidence>
<dbReference type="AlphaFoldDB" id="A0A424Z3J2"/>
<dbReference type="SUPFAM" id="SSF56300">
    <property type="entry name" value="Metallo-dependent phosphatases"/>
    <property type="match status" value="1"/>
</dbReference>
<keyword evidence="1" id="KW-0378">Hydrolase</keyword>
<feature type="non-terminal residue" evidence="3">
    <location>
        <position position="346"/>
    </location>
</feature>
<sequence length="346" mass="39921">MAEINQKLAHKLSNATFDSFFNLIYLAIRKEVNFVLFAGDIYDNQNKSLYSQLQFLKGMELLNESKIEAYIVHGNHDPLSGWSAHLNWPENVHIFNGKEPEVKVFKSNGFNVHIVGMSYQEHHIKDNLVKQFPAKSKKWPLTIGLLHCSVGNHGEHYSYSPCTLNDLNQLNYDYWALGHVHTPSILQNNPPIIYSGNTQGRHPGETGERGCYLVKMENPQIKYTFQSTSTIYWDCAELSLNGLNSESDLIEMLNKHIQTVKNEQTDKSIICRYKLVGKSKLSSILNDEEVIDNILKYFNDDQNLDSQFIWIDRLRNHTKLPINRQNIAQRHDLLSEIVKLVDEYQA</sequence>
<dbReference type="CDD" id="cd00840">
    <property type="entry name" value="MPP_Mre11_N"/>
    <property type="match status" value="1"/>
</dbReference>
<organism evidence="3 4">
    <name type="scientific">Methanosalsum natronophilum</name>
    <dbReference type="NCBI Taxonomy" id="768733"/>
    <lineage>
        <taxon>Archaea</taxon>
        <taxon>Methanobacteriati</taxon>
        <taxon>Methanobacteriota</taxon>
        <taxon>Stenosarchaea group</taxon>
        <taxon>Methanomicrobia</taxon>
        <taxon>Methanosarcinales</taxon>
        <taxon>Methanosarcinaceae</taxon>
        <taxon>Methanosalsum</taxon>
    </lineage>
</organism>
<dbReference type="PANTHER" id="PTHR30337:SF7">
    <property type="entry name" value="PHOSPHOESTERASE"/>
    <property type="match status" value="1"/>
</dbReference>
<dbReference type="Gene3D" id="3.60.21.10">
    <property type="match status" value="1"/>
</dbReference>
<reference evidence="3 4" key="1">
    <citation type="submission" date="2018-08" db="EMBL/GenBank/DDBJ databases">
        <title>The metabolism and importance of syntrophic acetate oxidation coupled to methane or sulfide production in haloalkaline environments.</title>
        <authorList>
            <person name="Timmers P.H.A."/>
            <person name="Vavourakis C.D."/>
            <person name="Sorokin D.Y."/>
            <person name="Sinninghe Damste J.S."/>
            <person name="Muyzer G."/>
            <person name="Stams A.J.M."/>
            <person name="Plugge C.M."/>
        </authorList>
    </citation>
    <scope>NUCLEOTIDE SEQUENCE [LARGE SCALE GENOMIC DNA]</scope>
    <source>
        <strain evidence="3">MSAO_Arc3</strain>
    </source>
</reference>
<dbReference type="InterPro" id="IPR041796">
    <property type="entry name" value="Mre11_N"/>
</dbReference>
<dbReference type="EMBL" id="QZAB01000167">
    <property type="protein sequence ID" value="RQD89108.1"/>
    <property type="molecule type" value="Genomic_DNA"/>
</dbReference>
<feature type="domain" description="Calcineurin-like phosphoesterase" evidence="2">
    <location>
        <begin position="17"/>
        <end position="183"/>
    </location>
</feature>
<dbReference type="PANTHER" id="PTHR30337">
    <property type="entry name" value="COMPONENT OF ATP-DEPENDENT DSDNA EXONUCLEASE"/>
    <property type="match status" value="1"/>
</dbReference>
<dbReference type="Proteomes" id="UP000284763">
    <property type="component" value="Unassembled WGS sequence"/>
</dbReference>
<evidence type="ECO:0000313" key="3">
    <source>
        <dbReference type="EMBL" id="RQD89108.1"/>
    </source>
</evidence>
<accession>A0A424Z3J2</accession>
<keyword evidence="3" id="KW-0269">Exonuclease</keyword>
<comment type="caution">
    <text evidence="3">The sequence shown here is derived from an EMBL/GenBank/DDBJ whole genome shotgun (WGS) entry which is preliminary data.</text>
</comment>
<dbReference type="InterPro" id="IPR050535">
    <property type="entry name" value="DNA_Repair-Maintenance_Comp"/>
</dbReference>
<protein>
    <submittedName>
        <fullName evidence="3">DNA repair exonuclease</fullName>
    </submittedName>
</protein>
<keyword evidence="3" id="KW-0540">Nuclease</keyword>
<proteinExistence type="predicted"/>
<dbReference type="Pfam" id="PF00149">
    <property type="entry name" value="Metallophos"/>
    <property type="match status" value="1"/>
</dbReference>
<dbReference type="InterPro" id="IPR029052">
    <property type="entry name" value="Metallo-depent_PP-like"/>
</dbReference>
<dbReference type="InterPro" id="IPR004843">
    <property type="entry name" value="Calcineurin-like_PHP"/>
</dbReference>
<gene>
    <name evidence="3" type="ORF">D5R95_02495</name>
</gene>
<name>A0A424Z3J2_9EURY</name>
<evidence type="ECO:0000256" key="1">
    <source>
        <dbReference type="ARBA" id="ARBA00022801"/>
    </source>
</evidence>
<dbReference type="GO" id="GO:0004527">
    <property type="term" value="F:exonuclease activity"/>
    <property type="evidence" value="ECO:0007669"/>
    <property type="project" value="UniProtKB-KW"/>
</dbReference>
<evidence type="ECO:0000259" key="2">
    <source>
        <dbReference type="Pfam" id="PF00149"/>
    </source>
</evidence>